<dbReference type="OrthoDB" id="1453014at2"/>
<dbReference type="Proteomes" id="UP000013909">
    <property type="component" value="Unassembled WGS sequence"/>
</dbReference>
<dbReference type="STRING" id="1232681.ADIS_3161"/>
<keyword evidence="3" id="KW-1185">Reference proteome</keyword>
<comment type="caution">
    <text evidence="2">The sequence shown here is derived from an EMBL/GenBank/DDBJ whole genome shotgun (WGS) entry which is preliminary data.</text>
</comment>
<accession>R7ZQM8</accession>
<keyword evidence="1" id="KW-0472">Membrane</keyword>
<name>R7ZQM8_9BACT</name>
<evidence type="ECO:0000313" key="3">
    <source>
        <dbReference type="Proteomes" id="UP000013909"/>
    </source>
</evidence>
<sequence length="169" mass="19899">MHRFFSSYATRSNLLLLVALTILNNLALVWFFRDFPEPILDTFLFYTGEEAYAIIGNYGTEYRNMYIRGTLLLDFVYPVFYCLMLAFGIFRLSKHAGWAYLPLWILPVDYLENGTLIFLLSQYPEEYRLIASAVGFVTCTKWAMVMASVLFILRALWMRYIMKRPNEET</sequence>
<feature type="transmembrane region" description="Helical" evidence="1">
    <location>
        <begin position="129"/>
        <end position="153"/>
    </location>
</feature>
<feature type="transmembrane region" description="Helical" evidence="1">
    <location>
        <begin position="75"/>
        <end position="92"/>
    </location>
</feature>
<feature type="transmembrane region" description="Helical" evidence="1">
    <location>
        <begin position="99"/>
        <end position="123"/>
    </location>
</feature>
<feature type="transmembrane region" description="Helical" evidence="1">
    <location>
        <begin position="12"/>
        <end position="32"/>
    </location>
</feature>
<dbReference type="RefSeq" id="WP_010855295.1">
    <property type="nucleotide sequence ID" value="NZ_AQHR01000087.1"/>
</dbReference>
<dbReference type="AlphaFoldDB" id="R7ZQM8"/>
<keyword evidence="1" id="KW-0812">Transmembrane</keyword>
<evidence type="ECO:0000313" key="2">
    <source>
        <dbReference type="EMBL" id="EON76358.1"/>
    </source>
</evidence>
<reference evidence="2 3" key="1">
    <citation type="submission" date="2013-02" db="EMBL/GenBank/DDBJ databases">
        <title>A novel strain isolated from Lonar lake, Maharashtra, India.</title>
        <authorList>
            <person name="Singh A."/>
        </authorList>
    </citation>
    <scope>NUCLEOTIDE SEQUENCE [LARGE SCALE GENOMIC DNA]</scope>
    <source>
        <strain evidence="2 3">AK24</strain>
    </source>
</reference>
<evidence type="ECO:0000256" key="1">
    <source>
        <dbReference type="SAM" id="Phobius"/>
    </source>
</evidence>
<dbReference type="EMBL" id="AQHR01000087">
    <property type="protein sequence ID" value="EON76358.1"/>
    <property type="molecule type" value="Genomic_DNA"/>
</dbReference>
<keyword evidence="1" id="KW-1133">Transmembrane helix</keyword>
<proteinExistence type="predicted"/>
<organism evidence="2 3">
    <name type="scientific">Lunatimonas lonarensis</name>
    <dbReference type="NCBI Taxonomy" id="1232681"/>
    <lineage>
        <taxon>Bacteria</taxon>
        <taxon>Pseudomonadati</taxon>
        <taxon>Bacteroidota</taxon>
        <taxon>Cytophagia</taxon>
        <taxon>Cytophagales</taxon>
        <taxon>Cyclobacteriaceae</taxon>
    </lineage>
</organism>
<protein>
    <submittedName>
        <fullName evidence="2">Uncharacterized protein</fullName>
    </submittedName>
</protein>
<gene>
    <name evidence="2" type="ORF">ADIS_3161</name>
</gene>